<dbReference type="AlphaFoldDB" id="A0A2K9NHE9"/>
<dbReference type="SUPFAM" id="SSF46689">
    <property type="entry name" value="Homeodomain-like"/>
    <property type="match status" value="1"/>
</dbReference>
<evidence type="ECO:0000313" key="1">
    <source>
        <dbReference type="EMBL" id="AUN32524.1"/>
    </source>
</evidence>
<dbReference type="PANTHER" id="PTHR47894:SF1">
    <property type="entry name" value="HTH-TYPE TRANSCRIPTIONAL REGULATOR VQSM"/>
    <property type="match status" value="1"/>
</dbReference>
<dbReference type="PROSITE" id="PS01124">
    <property type="entry name" value="HTH_ARAC_FAMILY_2"/>
    <property type="match status" value="1"/>
</dbReference>
<dbReference type="EMBL" id="CP025612">
    <property type="protein sequence ID" value="AUN32524.1"/>
    <property type="molecule type" value="Genomic_DNA"/>
</dbReference>
<dbReference type="KEGG" id="ncb:C0V82_19405"/>
<keyword evidence="2" id="KW-1185">Reference proteome</keyword>
<sequence length="351" mass="39204">MRSNFLITYVKNEWVGKVEKGSVSIHFVAAALNGAMARGMEPAPILRKAGIDPALLHQPSARVTVQAHATLLRILAQLLDDEFFGQDSRRMKVGSFALSCLLALEGGGDVGGALGLLCRAYNTIFDDLRVAVRRDGRRAALEIAPTRPGHHLPVFAVETLFIYMHGIACWLARRRIVIEEACFPYPEPAHGAEYFVLFSSQLRFAQDQCLLWFDAETLSLPVTQDRRSAKNFLNQAPESFLVKYRNPDGFGRRVANLLRRRPPTEWPGADEAATLLRCSPATLRRMLRQEGTSYQAIKDRLRLDLARQALARPDLSIADITVQLGFAEPAAFSRAFRQWTGTTPARYRRGA</sequence>
<dbReference type="InterPro" id="IPR020449">
    <property type="entry name" value="Tscrpt_reg_AraC-type_HTH"/>
</dbReference>
<dbReference type="InterPro" id="IPR018062">
    <property type="entry name" value="HTH_AraC-typ_CS"/>
</dbReference>
<dbReference type="PROSITE" id="PS00041">
    <property type="entry name" value="HTH_ARAC_FAMILY_1"/>
    <property type="match status" value="1"/>
</dbReference>
<dbReference type="Pfam" id="PF12625">
    <property type="entry name" value="Arabinose_bd"/>
    <property type="match status" value="1"/>
</dbReference>
<gene>
    <name evidence="1" type="ORF">C0V82_19405</name>
</gene>
<dbReference type="InterPro" id="IPR018060">
    <property type="entry name" value="HTH_AraC"/>
</dbReference>
<dbReference type="PANTHER" id="PTHR47894">
    <property type="entry name" value="HTH-TYPE TRANSCRIPTIONAL REGULATOR GADX"/>
    <property type="match status" value="1"/>
</dbReference>
<dbReference type="Proteomes" id="UP000234752">
    <property type="component" value="Chromosome eg_2"/>
</dbReference>
<dbReference type="PRINTS" id="PR00032">
    <property type="entry name" value="HTHARAC"/>
</dbReference>
<dbReference type="Pfam" id="PF12833">
    <property type="entry name" value="HTH_18"/>
    <property type="match status" value="1"/>
</dbReference>
<reference evidence="1 2" key="1">
    <citation type="submission" date="2017-12" db="EMBL/GenBank/DDBJ databases">
        <title>Genomes of bacteria within cyanobacterial aggregates.</title>
        <authorList>
            <person name="Cai H."/>
        </authorList>
    </citation>
    <scope>NUCLEOTIDE SEQUENCE [LARGE SCALE GENOMIC DNA]</scope>
    <source>
        <strain evidence="1 2">TH16</strain>
    </source>
</reference>
<dbReference type="InterPro" id="IPR032687">
    <property type="entry name" value="AraC-type_N"/>
</dbReference>
<proteinExistence type="predicted"/>
<name>A0A2K9NHE9_9PROT</name>
<dbReference type="GO" id="GO:0005829">
    <property type="term" value="C:cytosol"/>
    <property type="evidence" value="ECO:0007669"/>
    <property type="project" value="TreeGrafter"/>
</dbReference>
<dbReference type="Gene3D" id="1.10.10.60">
    <property type="entry name" value="Homeodomain-like"/>
    <property type="match status" value="1"/>
</dbReference>
<dbReference type="InterPro" id="IPR009057">
    <property type="entry name" value="Homeodomain-like_sf"/>
</dbReference>
<accession>A0A2K9NHE9</accession>
<dbReference type="GO" id="GO:0000976">
    <property type="term" value="F:transcription cis-regulatory region binding"/>
    <property type="evidence" value="ECO:0007669"/>
    <property type="project" value="TreeGrafter"/>
</dbReference>
<dbReference type="GO" id="GO:0003700">
    <property type="term" value="F:DNA-binding transcription factor activity"/>
    <property type="evidence" value="ECO:0007669"/>
    <property type="project" value="InterPro"/>
</dbReference>
<protein>
    <submittedName>
        <fullName evidence="1">AraC family transcriptional regulator</fullName>
    </submittedName>
</protein>
<dbReference type="SMART" id="SM00342">
    <property type="entry name" value="HTH_ARAC"/>
    <property type="match status" value="1"/>
</dbReference>
<evidence type="ECO:0000313" key="2">
    <source>
        <dbReference type="Proteomes" id="UP000234752"/>
    </source>
</evidence>
<organism evidence="1 2">
    <name type="scientific">Niveispirillum cyanobacteriorum</name>
    <dbReference type="NCBI Taxonomy" id="1612173"/>
    <lineage>
        <taxon>Bacteria</taxon>
        <taxon>Pseudomonadati</taxon>
        <taxon>Pseudomonadota</taxon>
        <taxon>Alphaproteobacteria</taxon>
        <taxon>Rhodospirillales</taxon>
        <taxon>Azospirillaceae</taxon>
        <taxon>Niveispirillum</taxon>
    </lineage>
</organism>